<proteinExistence type="predicted"/>
<gene>
    <name evidence="1" type="ORF">GCM10009425_40670</name>
</gene>
<comment type="caution">
    <text evidence="1">The sequence shown here is derived from an EMBL/GenBank/DDBJ whole genome shotgun (WGS) entry which is preliminary data.</text>
</comment>
<accession>A0ABQ2H1G5</accession>
<sequence>MTQSFSYVDGHSIPTSVIKAWAPLPTSLPRSYEELETMVFNTDPSFAKDMFDKVIAEERDHIEMAIKTAIACGVLGFETTFPEYRVCNPNNHSW</sequence>
<dbReference type="EMBL" id="BMNW01000011">
    <property type="protein sequence ID" value="GGM25817.1"/>
    <property type="molecule type" value="Genomic_DNA"/>
</dbReference>
<evidence type="ECO:0008006" key="3">
    <source>
        <dbReference type="Google" id="ProtNLM"/>
    </source>
</evidence>
<evidence type="ECO:0000313" key="1">
    <source>
        <dbReference type="EMBL" id="GGM25817.1"/>
    </source>
</evidence>
<dbReference type="Proteomes" id="UP000616499">
    <property type="component" value="Unassembled WGS sequence"/>
</dbReference>
<reference evidence="2" key="1">
    <citation type="journal article" date="2019" name="Int. J. Syst. Evol. Microbiol.">
        <title>The Global Catalogue of Microorganisms (GCM) 10K type strain sequencing project: providing services to taxonomists for standard genome sequencing and annotation.</title>
        <authorList>
            <consortium name="The Broad Institute Genomics Platform"/>
            <consortium name="The Broad Institute Genome Sequencing Center for Infectious Disease"/>
            <person name="Wu L."/>
            <person name="Ma J."/>
        </authorList>
    </citation>
    <scope>NUCLEOTIDE SEQUENCE [LARGE SCALE GENOMIC DNA]</scope>
    <source>
        <strain evidence="2">JCM 13501</strain>
    </source>
</reference>
<protein>
    <recommendedName>
        <fullName evidence="3">Ferritin-like domain-containing protein</fullName>
    </recommendedName>
</protein>
<keyword evidence="2" id="KW-1185">Reference proteome</keyword>
<evidence type="ECO:0000313" key="2">
    <source>
        <dbReference type="Proteomes" id="UP000616499"/>
    </source>
</evidence>
<organism evidence="1 2">
    <name type="scientific">Pseudomonas asuensis</name>
    <dbReference type="NCBI Taxonomy" id="1825787"/>
    <lineage>
        <taxon>Bacteria</taxon>
        <taxon>Pseudomonadati</taxon>
        <taxon>Pseudomonadota</taxon>
        <taxon>Gammaproteobacteria</taxon>
        <taxon>Pseudomonadales</taxon>
        <taxon>Pseudomonadaceae</taxon>
        <taxon>Pseudomonas</taxon>
    </lineage>
</organism>
<name>A0ABQ2H1G5_9PSED</name>